<evidence type="ECO:0000313" key="1">
    <source>
        <dbReference type="EMBL" id="MDT1974758.1"/>
    </source>
</evidence>
<comment type="caution">
    <text evidence="1">The sequence shown here is derived from an EMBL/GenBank/DDBJ whole genome shotgun (WGS) entry which is preliminary data.</text>
</comment>
<organism evidence="1 2">
    <name type="scientific">Carnobacterium divergens</name>
    <name type="common">Lactobacillus divergens</name>
    <dbReference type="NCBI Taxonomy" id="2748"/>
    <lineage>
        <taxon>Bacteria</taxon>
        <taxon>Bacillati</taxon>
        <taxon>Bacillota</taxon>
        <taxon>Bacilli</taxon>
        <taxon>Lactobacillales</taxon>
        <taxon>Carnobacteriaceae</taxon>
        <taxon>Carnobacterium</taxon>
    </lineage>
</organism>
<name>A0AAW8REZ8_CARDV</name>
<dbReference type="Pfam" id="PF14390">
    <property type="entry name" value="DUF4420"/>
    <property type="match status" value="1"/>
</dbReference>
<dbReference type="RefSeq" id="WP_152877740.1">
    <property type="nucleotide sequence ID" value="NZ_JALRMR010000012.1"/>
</dbReference>
<dbReference type="EMBL" id="JALRMR010000012">
    <property type="protein sequence ID" value="MDT1974758.1"/>
    <property type="molecule type" value="Genomic_DNA"/>
</dbReference>
<evidence type="ECO:0000313" key="2">
    <source>
        <dbReference type="Proteomes" id="UP001249945"/>
    </source>
</evidence>
<reference evidence="1" key="1">
    <citation type="submission" date="2022-04" db="EMBL/GenBank/DDBJ databases">
        <title>Draft genome sequences of lactic acid bacteria (LAB) strains involved in meat spoilage.</title>
        <authorList>
            <person name="Palevich N."/>
        </authorList>
    </citation>
    <scope>NUCLEOTIDE SEQUENCE</scope>
    <source>
        <strain evidence="1">9-14</strain>
    </source>
</reference>
<sequence>MSVKNVNSFVLVPHIKIIRVYSGIDNQGMESIAFDFMTRPDFELKTNKISSRIVSIKNIHRLFISLVDDDPMTQEIFEVFSKDIITSIEKAKTEEEVLLIIANRFKYWSDLFKRSKGIYDEKWIQGFCGELWFLDNVLIDKVGCEEAIKSWTGPEKANQDFITSQMVFEIKTKTQQTNSIKISNDNQLSKDMYLSVIEISKSSEVAINSFNLYKLISSIYTKIKNPKIHVEFNRKLLELELFPVDNARVYDKYAYEFVSLTHYKVDNEFPFIDHRNIPKAIIQYSYELSINSIEDFKISEEEIWN</sequence>
<proteinExistence type="predicted"/>
<dbReference type="InterPro" id="IPR025534">
    <property type="entry name" value="DUF4420"/>
</dbReference>
<dbReference type="Proteomes" id="UP001249945">
    <property type="component" value="Unassembled WGS sequence"/>
</dbReference>
<accession>A0AAW8REZ8</accession>
<dbReference type="AlphaFoldDB" id="A0AAW8REZ8"/>
<gene>
    <name evidence="1" type="ORF">MX635_10175</name>
</gene>
<protein>
    <submittedName>
        <fullName evidence="1">PD-(D/E)XK motif protein</fullName>
    </submittedName>
</protein>